<organism evidence="6 7">
    <name type="scientific">Dipodomys ordii</name>
    <name type="common">Ord's kangaroo rat</name>
    <dbReference type="NCBI Taxonomy" id="10020"/>
    <lineage>
        <taxon>Eukaryota</taxon>
        <taxon>Metazoa</taxon>
        <taxon>Chordata</taxon>
        <taxon>Craniata</taxon>
        <taxon>Vertebrata</taxon>
        <taxon>Euteleostomi</taxon>
        <taxon>Mammalia</taxon>
        <taxon>Eutheria</taxon>
        <taxon>Euarchontoglires</taxon>
        <taxon>Glires</taxon>
        <taxon>Rodentia</taxon>
        <taxon>Castorimorpha</taxon>
        <taxon>Heteromyidae</taxon>
        <taxon>Dipodomyinae</taxon>
        <taxon>Dipodomys</taxon>
    </lineage>
</organism>
<evidence type="ECO:0000256" key="2">
    <source>
        <dbReference type="ARBA" id="ARBA00022525"/>
    </source>
</evidence>
<dbReference type="CDD" id="cd00633">
    <property type="entry name" value="Secretoglobin"/>
    <property type="match status" value="1"/>
</dbReference>
<keyword evidence="2" id="KW-0964">Secreted</keyword>
<dbReference type="InParanoid" id="A0A1S3G846"/>
<dbReference type="PROSITE" id="PS51311">
    <property type="entry name" value="SCGB"/>
    <property type="match status" value="1"/>
</dbReference>
<evidence type="ECO:0000256" key="4">
    <source>
        <dbReference type="ARBA" id="ARBA00038364"/>
    </source>
</evidence>
<dbReference type="InterPro" id="IPR016126">
    <property type="entry name" value="Secretoglobin"/>
</dbReference>
<dbReference type="AlphaFoldDB" id="A0A1S3G846"/>
<evidence type="ECO:0000313" key="7">
    <source>
        <dbReference type="RefSeq" id="XP_012884434.1"/>
    </source>
</evidence>
<keyword evidence="6" id="KW-1185">Reference proteome</keyword>
<dbReference type="Pfam" id="PF01099">
    <property type="entry name" value="Uteroglobin"/>
    <property type="match status" value="1"/>
</dbReference>
<proteinExistence type="inferred from homology"/>
<evidence type="ECO:0000313" key="6">
    <source>
        <dbReference type="Proteomes" id="UP000081671"/>
    </source>
</evidence>
<dbReference type="PANTHER" id="PTHR11332:SF6">
    <property type="entry name" value="SECRETOGLOBIN FAMILY 1D MEMBER 4"/>
    <property type="match status" value="1"/>
</dbReference>
<keyword evidence="3 5" id="KW-0732">Signal</keyword>
<comment type="subcellular location">
    <subcellularLocation>
        <location evidence="1">Secreted</location>
    </subcellularLocation>
</comment>
<dbReference type="RefSeq" id="XP_012884434.1">
    <property type="nucleotide sequence ID" value="XM_013028980.1"/>
</dbReference>
<protein>
    <submittedName>
        <fullName evidence="7">Secretoglobin family 1D member-like</fullName>
    </submittedName>
</protein>
<evidence type="ECO:0000256" key="3">
    <source>
        <dbReference type="ARBA" id="ARBA00022729"/>
    </source>
</evidence>
<feature type="signal peptide" evidence="5">
    <location>
        <begin position="1"/>
        <end position="21"/>
    </location>
</feature>
<evidence type="ECO:0000256" key="5">
    <source>
        <dbReference type="SAM" id="SignalP"/>
    </source>
</evidence>
<comment type="similarity">
    <text evidence="4">Belongs to the secretoglobin family. Lipophilin subfamily.</text>
</comment>
<feature type="chain" id="PRO_5010244518" evidence="5">
    <location>
        <begin position="22"/>
        <end position="90"/>
    </location>
</feature>
<dbReference type="GO" id="GO:0005615">
    <property type="term" value="C:extracellular space"/>
    <property type="evidence" value="ECO:0007669"/>
    <property type="project" value="TreeGrafter"/>
</dbReference>
<dbReference type="Proteomes" id="UP000081671">
    <property type="component" value="Unplaced"/>
</dbReference>
<evidence type="ECO:0000256" key="1">
    <source>
        <dbReference type="ARBA" id="ARBA00004613"/>
    </source>
</evidence>
<dbReference type="GeneID" id="105995273"/>
<reference evidence="7" key="1">
    <citation type="submission" date="2025-08" db="UniProtKB">
        <authorList>
            <consortium name="RefSeq"/>
        </authorList>
    </citation>
    <scope>IDENTIFICATION</scope>
    <source>
        <tissue evidence="7">Kidney</tissue>
    </source>
</reference>
<dbReference type="SUPFAM" id="SSF48201">
    <property type="entry name" value="Uteroglobin-like"/>
    <property type="match status" value="1"/>
</dbReference>
<dbReference type="PANTHER" id="PTHR11332">
    <property type="entry name" value="SECRETOGLOBIN FAMILY 1D"/>
    <property type="match status" value="1"/>
</dbReference>
<dbReference type="KEGG" id="dord:105995273"/>
<gene>
    <name evidence="7" type="primary">LOC105995273</name>
</gene>
<dbReference type="OrthoDB" id="9535440at2759"/>
<sequence length="90" mass="9932">MKGLVPLVLVLLGLCFYEANALVCPSLVIESYTFISGSSLALRLQLESYNAPQEAVEAKMEVKKCIDDISFVNRKFIEEVMVSAQSDGQE</sequence>
<accession>A0A1S3G846</accession>
<name>A0A1S3G846_DIPOR</name>
<dbReference type="InterPro" id="IPR035960">
    <property type="entry name" value="Secretoglobin_sf"/>
</dbReference>